<protein>
    <submittedName>
        <fullName evidence="1">Uncharacterized protein</fullName>
    </submittedName>
</protein>
<keyword evidence="2" id="KW-1185">Reference proteome</keyword>
<dbReference type="EMBL" id="JABSTQ010010267">
    <property type="protein sequence ID" value="KAG0422141.1"/>
    <property type="molecule type" value="Genomic_DNA"/>
</dbReference>
<evidence type="ECO:0000313" key="2">
    <source>
        <dbReference type="Proteomes" id="UP000805193"/>
    </source>
</evidence>
<reference evidence="1 2" key="1">
    <citation type="journal article" date="2020" name="Cell">
        <title>Large-Scale Comparative Analyses of Tick Genomes Elucidate Their Genetic Diversity and Vector Capacities.</title>
        <authorList>
            <consortium name="Tick Genome and Microbiome Consortium (TIGMIC)"/>
            <person name="Jia N."/>
            <person name="Wang J."/>
            <person name="Shi W."/>
            <person name="Du L."/>
            <person name="Sun Y."/>
            <person name="Zhan W."/>
            <person name="Jiang J.F."/>
            <person name="Wang Q."/>
            <person name="Zhang B."/>
            <person name="Ji P."/>
            <person name="Bell-Sakyi L."/>
            <person name="Cui X.M."/>
            <person name="Yuan T.T."/>
            <person name="Jiang B.G."/>
            <person name="Yang W.F."/>
            <person name="Lam T.T."/>
            <person name="Chang Q.C."/>
            <person name="Ding S.J."/>
            <person name="Wang X.J."/>
            <person name="Zhu J.G."/>
            <person name="Ruan X.D."/>
            <person name="Zhao L."/>
            <person name="Wei J.T."/>
            <person name="Ye R.Z."/>
            <person name="Que T.C."/>
            <person name="Du C.H."/>
            <person name="Zhou Y.H."/>
            <person name="Cheng J.X."/>
            <person name="Dai P.F."/>
            <person name="Guo W.B."/>
            <person name="Han X.H."/>
            <person name="Huang E.J."/>
            <person name="Li L.F."/>
            <person name="Wei W."/>
            <person name="Gao Y.C."/>
            <person name="Liu J.Z."/>
            <person name="Shao H.Z."/>
            <person name="Wang X."/>
            <person name="Wang C.C."/>
            <person name="Yang T.C."/>
            <person name="Huo Q.B."/>
            <person name="Li W."/>
            <person name="Chen H.Y."/>
            <person name="Chen S.E."/>
            <person name="Zhou L.G."/>
            <person name="Ni X.B."/>
            <person name="Tian J.H."/>
            <person name="Sheng Y."/>
            <person name="Liu T."/>
            <person name="Pan Y.S."/>
            <person name="Xia L.Y."/>
            <person name="Li J."/>
            <person name="Zhao F."/>
            <person name="Cao W.C."/>
        </authorList>
    </citation>
    <scope>NUCLEOTIDE SEQUENCE [LARGE SCALE GENOMIC DNA]</scope>
    <source>
        <strain evidence="1">Iper-2018</strain>
    </source>
</reference>
<accession>A0AC60PMU6</accession>
<evidence type="ECO:0000313" key="1">
    <source>
        <dbReference type="EMBL" id="KAG0422141.1"/>
    </source>
</evidence>
<organism evidence="1 2">
    <name type="scientific">Ixodes persulcatus</name>
    <name type="common">Taiga tick</name>
    <dbReference type="NCBI Taxonomy" id="34615"/>
    <lineage>
        <taxon>Eukaryota</taxon>
        <taxon>Metazoa</taxon>
        <taxon>Ecdysozoa</taxon>
        <taxon>Arthropoda</taxon>
        <taxon>Chelicerata</taxon>
        <taxon>Arachnida</taxon>
        <taxon>Acari</taxon>
        <taxon>Parasitiformes</taxon>
        <taxon>Ixodida</taxon>
        <taxon>Ixodoidea</taxon>
        <taxon>Ixodidae</taxon>
        <taxon>Ixodinae</taxon>
        <taxon>Ixodes</taxon>
    </lineage>
</organism>
<proteinExistence type="predicted"/>
<dbReference type="Proteomes" id="UP000805193">
    <property type="component" value="Unassembled WGS sequence"/>
</dbReference>
<comment type="caution">
    <text evidence="1">The sequence shown here is derived from an EMBL/GenBank/DDBJ whole genome shotgun (WGS) entry which is preliminary data.</text>
</comment>
<name>A0AC60PMU6_IXOPE</name>
<gene>
    <name evidence="1" type="ORF">HPB47_002013</name>
</gene>
<sequence length="856" mass="95215">MKVTEDQDSNDVVQSDRPYSVQPLRLVKDRIHHGHHRPSPRLVDRDKTDVVTHRAAEFGGFCGSLVGRSATFYSARRNVSLTVSFPVSSSVNMATTGVFLTYRFLKSTKPHDDVFYGDPVPGSYCDRVFTDCHDKQCRIRSPNYPGFYLRNVTCTYHIKQTQAPPGLVSQIVLNQRNEYKITIHSGQANAGGVLYSALTTECAGDVVRISDGSPSSESVTLLEFCGSGPLPDVTSSGPDVTVQLISVPYQQLLESRMELDISVRFVDPTEFRMTGRTCKFILDSSDRRSGQVHVPRHTIPANTVCTFEFKGRSRFERVWLYFTSYFVPDRQPWTSVEKCDVSQLEVYDSAVFDNGAYKSEDNDTSGLMGRFCEKSSPRVCSHANDYPNLIPARPCHRSTESYFSSSPTMTLRYKVFQSGDVTSKTSSFTARYEFVDTSQNGVPMNDSLCNRLFKSRTKTRGRVASPKNTFFYGRGGEKDLTCAYRFLGTSQQRVRIRIDKLHLSTEGCSTLYDANQLRYTCKQGGRLPTSVRRRRLAELSMSESWFGILIPVGCLCSNSTFLSSPLELTSVGSDVVLSFTVRGMAVHEDFTSFGFEATYEFLPPSDCGADTGLLRGHVGEAELSSPVLQEDGPGVGAYRSGIFKRCRWLLEASPDKYLYLQVIGGRQSISDCGDNRLLVYSGENLSHVTLVCASTSSVEDSSAVDIFSPAWANETMTATSLRPERLLLETLCSEESPSFRVRWMEVTRPFFRTRSGQTMRNVDCLYECPELDACISPELWCDGVAHCPSGYDEVPENCARFPTLQVILGCAGALVVFVVALGTLALMRRSCQFKKSKSSTPSGRPVSSEDVPMDSI</sequence>